<keyword evidence="1" id="KW-0227">DNA damage</keyword>
<comment type="similarity">
    <text evidence="1">Belongs to the helicase family.</text>
</comment>
<dbReference type="SMART" id="SM00382">
    <property type="entry name" value="AAA"/>
    <property type="match status" value="1"/>
</dbReference>
<comment type="caution">
    <text evidence="4">The sequence shown here is derived from an EMBL/GenBank/DDBJ whole genome shotgun (WGS) entry which is preliminary data.</text>
</comment>
<organism evidence="4 5">
    <name type="scientific">Fusarium langsethiae</name>
    <dbReference type="NCBI Taxonomy" id="179993"/>
    <lineage>
        <taxon>Eukaryota</taxon>
        <taxon>Fungi</taxon>
        <taxon>Dikarya</taxon>
        <taxon>Ascomycota</taxon>
        <taxon>Pezizomycotina</taxon>
        <taxon>Sordariomycetes</taxon>
        <taxon>Hypocreomycetidae</taxon>
        <taxon>Hypocreales</taxon>
        <taxon>Nectriaceae</taxon>
        <taxon>Fusarium</taxon>
    </lineage>
</organism>
<dbReference type="AlphaFoldDB" id="A0A0M9EST1"/>
<dbReference type="GO" id="GO:0006281">
    <property type="term" value="P:DNA repair"/>
    <property type="evidence" value="ECO:0007669"/>
    <property type="project" value="UniProtKB-KW"/>
</dbReference>
<keyword evidence="1 4" id="KW-0347">Helicase</keyword>
<dbReference type="GO" id="GO:0005524">
    <property type="term" value="F:ATP binding"/>
    <property type="evidence" value="ECO:0007669"/>
    <property type="project" value="UniProtKB-KW"/>
</dbReference>
<keyword evidence="1" id="KW-0378">Hydrolase</keyword>
<protein>
    <recommendedName>
        <fullName evidence="1">ATP-dependent DNA helicase</fullName>
        <ecNumber evidence="1">5.6.2.3</ecNumber>
    </recommendedName>
</protein>
<dbReference type="EMBL" id="JXCE01000214">
    <property type="protein sequence ID" value="KPA39168.1"/>
    <property type="molecule type" value="Genomic_DNA"/>
</dbReference>
<dbReference type="PANTHER" id="PTHR47642">
    <property type="entry name" value="ATP-DEPENDENT DNA HELICASE"/>
    <property type="match status" value="1"/>
</dbReference>
<dbReference type="PANTHER" id="PTHR47642:SF7">
    <property type="entry name" value="ATP-DEPENDENT DNA HELICASE PIF1"/>
    <property type="match status" value="1"/>
</dbReference>
<name>A0A0M9EST1_FUSLA</name>
<proteinExistence type="inferred from homology"/>
<dbReference type="InterPro" id="IPR003593">
    <property type="entry name" value="AAA+_ATPase"/>
</dbReference>
<dbReference type="GO" id="GO:0006310">
    <property type="term" value="P:DNA recombination"/>
    <property type="evidence" value="ECO:0007669"/>
    <property type="project" value="UniProtKB-KW"/>
</dbReference>
<dbReference type="InterPro" id="IPR051055">
    <property type="entry name" value="PIF1_helicase"/>
</dbReference>
<dbReference type="CDD" id="cd18809">
    <property type="entry name" value="SF1_C_RecD"/>
    <property type="match status" value="1"/>
</dbReference>
<dbReference type="Gene3D" id="3.40.50.300">
    <property type="entry name" value="P-loop containing nucleotide triphosphate hydrolases"/>
    <property type="match status" value="1"/>
</dbReference>
<keyword evidence="1" id="KW-0547">Nucleotide-binding</keyword>
<evidence type="ECO:0000259" key="3">
    <source>
        <dbReference type="SMART" id="SM00382"/>
    </source>
</evidence>
<reference evidence="4 5" key="1">
    <citation type="submission" date="2015-04" db="EMBL/GenBank/DDBJ databases">
        <title>The draft genome sequence of Fusarium langsethiae, a T-2/HT-2 mycotoxin producer.</title>
        <authorList>
            <person name="Lysoe E."/>
            <person name="Divon H.H."/>
            <person name="Terzi V."/>
            <person name="Orru L."/>
            <person name="Lamontanara A."/>
            <person name="Kolseth A.-K."/>
            <person name="Frandsen R.J."/>
            <person name="Nielsen K."/>
            <person name="Thrane U."/>
        </authorList>
    </citation>
    <scope>NUCLEOTIDE SEQUENCE [LARGE SCALE GENOMIC DNA]</scope>
    <source>
        <strain evidence="4 5">Fl201059</strain>
    </source>
</reference>
<feature type="domain" description="AAA+ ATPase" evidence="3">
    <location>
        <begin position="365"/>
        <end position="507"/>
    </location>
</feature>
<accession>A0A0M9EST1</accession>
<keyword evidence="1" id="KW-0067">ATP-binding</keyword>
<gene>
    <name evidence="4" type="ORF">FLAG1_07981</name>
</gene>
<comment type="catalytic activity">
    <reaction evidence="1">
        <text>ATP + H2O = ADP + phosphate + H(+)</text>
        <dbReference type="Rhea" id="RHEA:13065"/>
        <dbReference type="ChEBI" id="CHEBI:15377"/>
        <dbReference type="ChEBI" id="CHEBI:15378"/>
        <dbReference type="ChEBI" id="CHEBI:30616"/>
        <dbReference type="ChEBI" id="CHEBI:43474"/>
        <dbReference type="ChEBI" id="CHEBI:456216"/>
        <dbReference type="EC" id="5.6.2.3"/>
    </reaction>
</comment>
<keyword evidence="1" id="KW-0233">DNA recombination</keyword>
<dbReference type="Pfam" id="PF05970">
    <property type="entry name" value="PIF1"/>
    <property type="match status" value="1"/>
</dbReference>
<dbReference type="GO" id="GO:0000723">
    <property type="term" value="P:telomere maintenance"/>
    <property type="evidence" value="ECO:0007669"/>
    <property type="project" value="InterPro"/>
</dbReference>
<evidence type="ECO:0000313" key="4">
    <source>
        <dbReference type="EMBL" id="KPA39168.1"/>
    </source>
</evidence>
<evidence type="ECO:0000256" key="2">
    <source>
        <dbReference type="SAM" id="MobiDB-lite"/>
    </source>
</evidence>
<keyword evidence="1" id="KW-0234">DNA repair</keyword>
<dbReference type="EC" id="5.6.2.3" evidence="1"/>
<keyword evidence="5" id="KW-1185">Reference proteome</keyword>
<dbReference type="Proteomes" id="UP000037904">
    <property type="component" value="Unassembled WGS sequence"/>
</dbReference>
<dbReference type="SUPFAM" id="SSF52540">
    <property type="entry name" value="P-loop containing nucleoside triphosphate hydrolases"/>
    <property type="match status" value="2"/>
</dbReference>
<evidence type="ECO:0000313" key="5">
    <source>
        <dbReference type="Proteomes" id="UP000037904"/>
    </source>
</evidence>
<feature type="region of interest" description="Disordered" evidence="2">
    <location>
        <begin position="306"/>
        <end position="345"/>
    </location>
</feature>
<dbReference type="InterPro" id="IPR010285">
    <property type="entry name" value="DNA_helicase_pif1-like_DEAD"/>
</dbReference>
<dbReference type="GO" id="GO:0016887">
    <property type="term" value="F:ATP hydrolysis activity"/>
    <property type="evidence" value="ECO:0007669"/>
    <property type="project" value="RHEA"/>
</dbReference>
<dbReference type="InterPro" id="IPR027417">
    <property type="entry name" value="P-loop_NTPase"/>
</dbReference>
<dbReference type="GO" id="GO:0043139">
    <property type="term" value="F:5'-3' DNA helicase activity"/>
    <property type="evidence" value="ECO:0007669"/>
    <property type="project" value="UniProtKB-EC"/>
</dbReference>
<sequence length="861" mass="97298">MPEEEHWAVTSEYLGASFDFNDLVVGWASPLGTLSTTQQTTAYGDISFWNVSKDLQISMPQKSLSAKGDLTRVSNHLPSLQHASRVVMQMLYAYPRMMLRRQTFPPFIHPHWHQEHLPEALGNCMSISQLFASRTPETMPFLWKIIAAEQDRFRDKLSTFNPWEVHLCLQVMIIYMIMAMSESDADSKERTAILFETVELIGSRFLDLTGSYSSSEATEPSRTWEVWIFAESRRRMSCELVDAMTNPGHSDKTQKLENWETGSDNLAAMLKVVVEFVWASPLALRPKAMKQLVGQGPLTDFFPHRSTVKRKEIEQSPSPLPSPKRQERAASFISVSSDQDEHDGQEFMGPPLCKEQQDLVDLIMSGRNVFFTGSAGCGKSTVLKTAITQLRADGRNVAVTAPTGRAALNLDGVTLFSYMGWKPDDVKLSLDKLKCTMSGKPKQKTRKSLRETHVLVIDEISMVENNFLSQLEAVLCAIRNNQGNRSPPWGGLQLIVTGDFCQLPPVDPFQNCWHCGETQKEWQVSEEGMICSNGHGPWEIDKDKWAFRSPAWETAEFVYVNLKEIHRQSDRPFIKTLQKCRLGIPLVEHDFELLLDNESEVGNATHLVCKKIEAAKLNDEKLAEITEHTIKEYTCEDDVWFSPSYKGPKDGFLTYFESHRFNPKVQLKETQLVMLLVNLNLKKGLANGSQGVIVGWEKIDIDKLPVIEGPDAELKTEHVLLFTEQYKRRLSEPEKQVWPVVRFNNGYKKTVYPVCLVHSVNGQPGLQLFRTQIPLISGWAITIHKSQGMTLERVIVNLKSAFVVGQACVALSRATTLRGLHIQEGNRESLVKSLGRNPEVHDFLKGKFGEQLYADHAGSTN</sequence>
<evidence type="ECO:0000256" key="1">
    <source>
        <dbReference type="RuleBase" id="RU363044"/>
    </source>
</evidence>
<comment type="cofactor">
    <cofactor evidence="1">
        <name>Mg(2+)</name>
        <dbReference type="ChEBI" id="CHEBI:18420"/>
    </cofactor>
</comment>